<accession>A0A1G7E361</accession>
<protein>
    <submittedName>
        <fullName evidence="1">Uncharacterized protein</fullName>
    </submittedName>
</protein>
<sequence length="110" mass="11690">MRIAPISAVGWVGPVTLPEMPDCETAALLRQILLPVLENAPDWRSLAGELARKGYEITFRLGRMVIVDAETGAALGTGHMLGAPLASLTARLGRPAIRLNRDGCTAELDA</sequence>
<organism evidence="1 2">
    <name type="scientific">Salipiger thiooxidans</name>
    <dbReference type="NCBI Taxonomy" id="282683"/>
    <lineage>
        <taxon>Bacteria</taxon>
        <taxon>Pseudomonadati</taxon>
        <taxon>Pseudomonadota</taxon>
        <taxon>Alphaproteobacteria</taxon>
        <taxon>Rhodobacterales</taxon>
        <taxon>Roseobacteraceae</taxon>
        <taxon>Salipiger</taxon>
    </lineage>
</organism>
<evidence type="ECO:0000313" key="2">
    <source>
        <dbReference type="Proteomes" id="UP000198994"/>
    </source>
</evidence>
<reference evidence="2" key="1">
    <citation type="submission" date="2016-10" db="EMBL/GenBank/DDBJ databases">
        <authorList>
            <person name="Varghese N."/>
            <person name="Submissions S."/>
        </authorList>
    </citation>
    <scope>NUCLEOTIDE SEQUENCE [LARGE SCALE GENOMIC DNA]</scope>
    <source>
        <strain evidence="2">DSM 10146</strain>
    </source>
</reference>
<name>A0A1G7E361_9RHOB</name>
<dbReference type="STRING" id="282683.SAMN04488105_10598"/>
<dbReference type="OrthoDB" id="7866873at2"/>
<gene>
    <name evidence="1" type="ORF">SAMN04488105_10598</name>
</gene>
<dbReference type="RefSeq" id="WP_089957984.1">
    <property type="nucleotide sequence ID" value="NZ_FNAV01000005.1"/>
</dbReference>
<dbReference type="EMBL" id="FNAV01000005">
    <property type="protein sequence ID" value="SDE58147.1"/>
    <property type="molecule type" value="Genomic_DNA"/>
</dbReference>
<keyword evidence="2" id="KW-1185">Reference proteome</keyword>
<dbReference type="AlphaFoldDB" id="A0A1G7E361"/>
<proteinExistence type="predicted"/>
<evidence type="ECO:0000313" key="1">
    <source>
        <dbReference type="EMBL" id="SDE58147.1"/>
    </source>
</evidence>
<dbReference type="Proteomes" id="UP000198994">
    <property type="component" value="Unassembled WGS sequence"/>
</dbReference>